<dbReference type="Proteomes" id="UP001202328">
    <property type="component" value="Unassembled WGS sequence"/>
</dbReference>
<organism evidence="2 3">
    <name type="scientific">Papaver atlanticum</name>
    <dbReference type="NCBI Taxonomy" id="357466"/>
    <lineage>
        <taxon>Eukaryota</taxon>
        <taxon>Viridiplantae</taxon>
        <taxon>Streptophyta</taxon>
        <taxon>Embryophyta</taxon>
        <taxon>Tracheophyta</taxon>
        <taxon>Spermatophyta</taxon>
        <taxon>Magnoliopsida</taxon>
        <taxon>Ranunculales</taxon>
        <taxon>Papaveraceae</taxon>
        <taxon>Papaveroideae</taxon>
        <taxon>Papaver</taxon>
    </lineage>
</organism>
<evidence type="ECO:0000313" key="2">
    <source>
        <dbReference type="EMBL" id="KAI3928166.1"/>
    </source>
</evidence>
<dbReference type="AlphaFoldDB" id="A0AAD4SYX9"/>
<keyword evidence="3" id="KW-1185">Reference proteome</keyword>
<reference evidence="2" key="1">
    <citation type="submission" date="2022-04" db="EMBL/GenBank/DDBJ databases">
        <title>A functionally conserved STORR gene fusion in Papaver species that diverged 16.8 million years ago.</title>
        <authorList>
            <person name="Catania T."/>
        </authorList>
    </citation>
    <scope>NUCLEOTIDE SEQUENCE</scope>
    <source>
        <strain evidence="2">S-188037</strain>
    </source>
</reference>
<feature type="region of interest" description="Disordered" evidence="1">
    <location>
        <begin position="65"/>
        <end position="95"/>
    </location>
</feature>
<dbReference type="EMBL" id="JAJJMB010007708">
    <property type="protein sequence ID" value="KAI3928166.1"/>
    <property type="molecule type" value="Genomic_DNA"/>
</dbReference>
<protein>
    <submittedName>
        <fullName evidence="2">Uncharacterized protein</fullName>
    </submittedName>
</protein>
<feature type="compositionally biased region" description="Basic and acidic residues" evidence="1">
    <location>
        <begin position="75"/>
        <end position="85"/>
    </location>
</feature>
<proteinExistence type="predicted"/>
<accession>A0AAD4SYX9</accession>
<name>A0AAD4SYX9_9MAGN</name>
<comment type="caution">
    <text evidence="2">The sequence shown here is derived from an EMBL/GenBank/DDBJ whole genome shotgun (WGS) entry which is preliminary data.</text>
</comment>
<evidence type="ECO:0000256" key="1">
    <source>
        <dbReference type="SAM" id="MobiDB-lite"/>
    </source>
</evidence>
<gene>
    <name evidence="2" type="ORF">MKW98_023767</name>
</gene>
<evidence type="ECO:0000313" key="3">
    <source>
        <dbReference type="Proteomes" id="UP001202328"/>
    </source>
</evidence>
<sequence>MSLFTESGVYDALYFSLQGYGSVLRVQFKVVLQYTFNQHWISKLITAEIDRGVVKDNKKKETHTLKRLNFSGSRKRGEMGSDGKEGTYISNRLPV</sequence>